<dbReference type="EMBL" id="QKWP01001292">
    <property type="protein sequence ID" value="RIB10088.1"/>
    <property type="molecule type" value="Genomic_DNA"/>
</dbReference>
<organism evidence="1 2">
    <name type="scientific">Gigaspora rosea</name>
    <dbReference type="NCBI Taxonomy" id="44941"/>
    <lineage>
        <taxon>Eukaryota</taxon>
        <taxon>Fungi</taxon>
        <taxon>Fungi incertae sedis</taxon>
        <taxon>Mucoromycota</taxon>
        <taxon>Glomeromycotina</taxon>
        <taxon>Glomeromycetes</taxon>
        <taxon>Diversisporales</taxon>
        <taxon>Gigasporaceae</taxon>
        <taxon>Gigaspora</taxon>
    </lineage>
</organism>
<evidence type="ECO:0000313" key="2">
    <source>
        <dbReference type="Proteomes" id="UP000266673"/>
    </source>
</evidence>
<reference evidence="1 2" key="1">
    <citation type="submission" date="2018-06" db="EMBL/GenBank/DDBJ databases">
        <title>Comparative genomics reveals the genomic features of Rhizophagus irregularis, R. cerebriforme, R. diaphanum and Gigaspora rosea, and their symbiotic lifestyle signature.</title>
        <authorList>
            <person name="Morin E."/>
            <person name="San Clemente H."/>
            <person name="Chen E.C.H."/>
            <person name="De La Providencia I."/>
            <person name="Hainaut M."/>
            <person name="Kuo A."/>
            <person name="Kohler A."/>
            <person name="Murat C."/>
            <person name="Tang N."/>
            <person name="Roy S."/>
            <person name="Loubradou J."/>
            <person name="Henrissat B."/>
            <person name="Grigoriev I.V."/>
            <person name="Corradi N."/>
            <person name="Roux C."/>
            <person name="Martin F.M."/>
        </authorList>
    </citation>
    <scope>NUCLEOTIDE SEQUENCE [LARGE SCALE GENOMIC DNA]</scope>
    <source>
        <strain evidence="1 2">DAOM 194757</strain>
    </source>
</reference>
<dbReference type="Proteomes" id="UP000266673">
    <property type="component" value="Unassembled WGS sequence"/>
</dbReference>
<accession>A0A397ULG6</accession>
<keyword evidence="2" id="KW-1185">Reference proteome</keyword>
<dbReference type="AlphaFoldDB" id="A0A397ULG6"/>
<proteinExistence type="predicted"/>
<evidence type="ECO:0000313" key="1">
    <source>
        <dbReference type="EMBL" id="RIB10088.1"/>
    </source>
</evidence>
<gene>
    <name evidence="1" type="ORF">C2G38_2043779</name>
</gene>
<protein>
    <submittedName>
        <fullName evidence="1">Uncharacterized protein</fullName>
    </submittedName>
</protein>
<sequence length="120" mass="14461">MNENRYLPDRLVLLQNIVEIWEWCQNIEITALFLAEYCEQCIRDNIELLFDLRLHDIERDISDKKQRAAAIAELEGKFLRWHEQNSLKDMLPPIYYDKDPPITFDNESGWRECSSTLEWK</sequence>
<name>A0A397ULG6_9GLOM</name>
<comment type="caution">
    <text evidence="1">The sequence shown here is derived from an EMBL/GenBank/DDBJ whole genome shotgun (WGS) entry which is preliminary data.</text>
</comment>